<dbReference type="AlphaFoldDB" id="A0A2D4ELT9"/>
<dbReference type="EMBL" id="IACJ01001116">
    <property type="protein sequence ID" value="LAA36204.1"/>
    <property type="molecule type" value="Transcribed_RNA"/>
</dbReference>
<accession>A0A2D4ELT9</accession>
<reference evidence="2" key="2">
    <citation type="submission" date="2017-11" db="EMBL/GenBank/DDBJ databases">
        <title>Coralsnake Venomics: Analyses of Venom Gland Transcriptomes and Proteomes of Six Brazilian Taxa.</title>
        <authorList>
            <person name="Aird S.D."/>
            <person name="Jorge da Silva N."/>
            <person name="Qiu L."/>
            <person name="Villar-Briones A."/>
            <person name="Aparecida-Saddi V."/>
            <person name="Campos-Telles M.P."/>
            <person name="Grau M."/>
            <person name="Mikheyev A.S."/>
        </authorList>
    </citation>
    <scope>NUCLEOTIDE SEQUENCE</scope>
    <source>
        <tissue evidence="2">Venom_gland</tissue>
    </source>
</reference>
<proteinExistence type="predicted"/>
<evidence type="ECO:0000313" key="2">
    <source>
        <dbReference type="EMBL" id="LAA36196.1"/>
    </source>
</evidence>
<dbReference type="EMBL" id="IACJ01001113">
    <property type="protein sequence ID" value="LAA36196.1"/>
    <property type="molecule type" value="Transcribed_RNA"/>
</dbReference>
<reference evidence="2" key="1">
    <citation type="submission" date="2017-07" db="EMBL/GenBank/DDBJ databases">
        <authorList>
            <person name="Mikheyev A."/>
            <person name="Grau M."/>
        </authorList>
    </citation>
    <scope>NUCLEOTIDE SEQUENCE</scope>
    <source>
        <tissue evidence="2">Venom_gland</tissue>
    </source>
</reference>
<sequence>MGGLALVVKATWYQQTFPAWPRLELSPRFGVSNEPQSLLPERGKKRQTLGSTLSSVPHRHQQTSTVHNPQAKDFTRPIPVAPLLAWLKTGVGNLQLRSHMQLCQPIPPLSGPFFALPA</sequence>
<evidence type="ECO:0000256" key="1">
    <source>
        <dbReference type="SAM" id="MobiDB-lite"/>
    </source>
</evidence>
<dbReference type="EMBL" id="IACJ01001114">
    <property type="protein sequence ID" value="LAA36201.1"/>
    <property type="molecule type" value="Transcribed_RNA"/>
</dbReference>
<protein>
    <submittedName>
        <fullName evidence="2">Uncharacterized protein</fullName>
    </submittedName>
</protein>
<name>A0A2D4ELT9_MICCO</name>
<organism evidence="2">
    <name type="scientific">Micrurus corallinus</name>
    <name type="common">Brazilian coral snake</name>
    <dbReference type="NCBI Taxonomy" id="54390"/>
    <lineage>
        <taxon>Eukaryota</taxon>
        <taxon>Metazoa</taxon>
        <taxon>Chordata</taxon>
        <taxon>Craniata</taxon>
        <taxon>Vertebrata</taxon>
        <taxon>Euteleostomi</taxon>
        <taxon>Lepidosauria</taxon>
        <taxon>Squamata</taxon>
        <taxon>Bifurcata</taxon>
        <taxon>Unidentata</taxon>
        <taxon>Episquamata</taxon>
        <taxon>Toxicofera</taxon>
        <taxon>Serpentes</taxon>
        <taxon>Colubroidea</taxon>
        <taxon>Elapidae</taxon>
        <taxon>Elapinae</taxon>
        <taxon>Micrurus</taxon>
    </lineage>
</organism>
<feature type="region of interest" description="Disordered" evidence="1">
    <location>
        <begin position="31"/>
        <end position="73"/>
    </location>
</feature>
<dbReference type="EMBL" id="IACJ01001115">
    <property type="protein sequence ID" value="LAA36202.1"/>
    <property type="molecule type" value="Transcribed_RNA"/>
</dbReference>